<evidence type="ECO:0000256" key="1">
    <source>
        <dbReference type="SAM" id="SignalP"/>
    </source>
</evidence>
<keyword evidence="3" id="KW-1185">Reference proteome</keyword>
<keyword evidence="1" id="KW-0732">Signal</keyword>
<sequence>MNPKLNLVLLAVTIYYSRDLLVSAPGPVDPAVTVKDPAKDAAASKDAAKPKDPGLKIPASLNAWQRLLAPTESKYFPIMFLRYRIQESWSYICYAFGQNETEDFEDVKLETGWFATLRNTLTKNNIAYNGYDDLIKKMKKVMDDMTKLSFKMKEAYPDNAAESKRSIKQYDGFKRDSKGKIVVKFLSGQA</sequence>
<dbReference type="AlphaFoldDB" id="A0AAD4MUC5"/>
<dbReference type="EMBL" id="JAKKPZ010000050">
    <property type="protein sequence ID" value="KAI1706165.1"/>
    <property type="molecule type" value="Genomic_DNA"/>
</dbReference>
<proteinExistence type="predicted"/>
<feature type="chain" id="PRO_5042161282" evidence="1">
    <location>
        <begin position="20"/>
        <end position="190"/>
    </location>
</feature>
<dbReference type="Proteomes" id="UP001201812">
    <property type="component" value="Unassembled WGS sequence"/>
</dbReference>
<comment type="caution">
    <text evidence="2">The sequence shown here is derived from an EMBL/GenBank/DDBJ whole genome shotgun (WGS) entry which is preliminary data.</text>
</comment>
<name>A0AAD4MUC5_9BILA</name>
<evidence type="ECO:0000313" key="3">
    <source>
        <dbReference type="Proteomes" id="UP001201812"/>
    </source>
</evidence>
<accession>A0AAD4MUC5</accession>
<organism evidence="2 3">
    <name type="scientific">Ditylenchus destructor</name>
    <dbReference type="NCBI Taxonomy" id="166010"/>
    <lineage>
        <taxon>Eukaryota</taxon>
        <taxon>Metazoa</taxon>
        <taxon>Ecdysozoa</taxon>
        <taxon>Nematoda</taxon>
        <taxon>Chromadorea</taxon>
        <taxon>Rhabditida</taxon>
        <taxon>Tylenchina</taxon>
        <taxon>Tylenchomorpha</taxon>
        <taxon>Sphaerularioidea</taxon>
        <taxon>Anguinidae</taxon>
        <taxon>Anguininae</taxon>
        <taxon>Ditylenchus</taxon>
    </lineage>
</organism>
<protein>
    <submittedName>
        <fullName evidence="2">Uncharacterized protein</fullName>
    </submittedName>
</protein>
<evidence type="ECO:0000313" key="2">
    <source>
        <dbReference type="EMBL" id="KAI1706165.1"/>
    </source>
</evidence>
<reference evidence="2" key="1">
    <citation type="submission" date="2022-01" db="EMBL/GenBank/DDBJ databases">
        <title>Genome Sequence Resource for Two Populations of Ditylenchus destructor, the Migratory Endoparasitic Phytonematode.</title>
        <authorList>
            <person name="Zhang H."/>
            <person name="Lin R."/>
            <person name="Xie B."/>
        </authorList>
    </citation>
    <scope>NUCLEOTIDE SEQUENCE</scope>
    <source>
        <strain evidence="2">BazhouSP</strain>
    </source>
</reference>
<feature type="signal peptide" evidence="1">
    <location>
        <begin position="1"/>
        <end position="19"/>
    </location>
</feature>
<gene>
    <name evidence="2" type="ORF">DdX_13208</name>
</gene>